<sequence length="152" mass="15395">MKGVPRAGWRGTDLDGAGVLAVVQQPHGAAVLALQAPAAAAHQPAQHLPARPPAAGRDAAALRTPDQAPLNPAAPRRPRAPAPSPQPRRRRCLLLAPLLLFSSSFSATASPSPEQAPRSLLGARRLVPSSWGGASAGGGPMGVSAAELSGRQ</sequence>
<evidence type="ECO:0000256" key="1">
    <source>
        <dbReference type="SAM" id="MobiDB-lite"/>
    </source>
</evidence>
<protein>
    <submittedName>
        <fullName evidence="2">Uncharacterized protein</fullName>
    </submittedName>
</protein>
<comment type="caution">
    <text evidence="2">The sequence shown here is derived from an EMBL/GenBank/DDBJ whole genome shotgun (WGS) entry which is preliminary data.</text>
</comment>
<keyword evidence="3" id="KW-1185">Reference proteome</keyword>
<dbReference type="Proteomes" id="UP000593571">
    <property type="component" value="Unassembled WGS sequence"/>
</dbReference>
<reference evidence="2 3" key="1">
    <citation type="journal article" date="2020" name="Nature">
        <title>Six reference-quality genomes reveal evolution of bat adaptations.</title>
        <authorList>
            <person name="Jebb D."/>
            <person name="Huang Z."/>
            <person name="Pippel M."/>
            <person name="Hughes G.M."/>
            <person name="Lavrichenko K."/>
            <person name="Devanna P."/>
            <person name="Winkler S."/>
            <person name="Jermiin L.S."/>
            <person name="Skirmuntt E.C."/>
            <person name="Katzourakis A."/>
            <person name="Burkitt-Gray L."/>
            <person name="Ray D.A."/>
            <person name="Sullivan K.A.M."/>
            <person name="Roscito J.G."/>
            <person name="Kirilenko B.M."/>
            <person name="Davalos L.M."/>
            <person name="Corthals A.P."/>
            <person name="Power M.L."/>
            <person name="Jones G."/>
            <person name="Ransome R.D."/>
            <person name="Dechmann D.K.N."/>
            <person name="Locatelli A.G."/>
            <person name="Puechmaille S.J."/>
            <person name="Fedrigo O."/>
            <person name="Jarvis E.D."/>
            <person name="Hiller M."/>
            <person name="Vernes S.C."/>
            <person name="Myers E.W."/>
            <person name="Teeling E.C."/>
        </authorList>
    </citation>
    <scope>NUCLEOTIDE SEQUENCE [LARGE SCALE GENOMIC DNA]</scope>
    <source>
        <strain evidence="2">MRouAeg1</strain>
        <tissue evidence="2">Muscle</tissue>
    </source>
</reference>
<accession>A0A7J8ILT6</accession>
<evidence type="ECO:0000313" key="2">
    <source>
        <dbReference type="EMBL" id="KAF6485544.1"/>
    </source>
</evidence>
<feature type="compositionally biased region" description="Low complexity" evidence="1">
    <location>
        <begin position="42"/>
        <end position="63"/>
    </location>
</feature>
<name>A0A7J8ILT6_ROUAE</name>
<evidence type="ECO:0000313" key="3">
    <source>
        <dbReference type="Proteomes" id="UP000593571"/>
    </source>
</evidence>
<proteinExistence type="predicted"/>
<organism evidence="2 3">
    <name type="scientific">Rousettus aegyptiacus</name>
    <name type="common">Egyptian fruit bat</name>
    <name type="synonym">Pteropus aegyptiacus</name>
    <dbReference type="NCBI Taxonomy" id="9407"/>
    <lineage>
        <taxon>Eukaryota</taxon>
        <taxon>Metazoa</taxon>
        <taxon>Chordata</taxon>
        <taxon>Craniata</taxon>
        <taxon>Vertebrata</taxon>
        <taxon>Euteleostomi</taxon>
        <taxon>Mammalia</taxon>
        <taxon>Eutheria</taxon>
        <taxon>Laurasiatheria</taxon>
        <taxon>Chiroptera</taxon>
        <taxon>Yinpterochiroptera</taxon>
        <taxon>Pteropodoidea</taxon>
        <taxon>Pteropodidae</taxon>
        <taxon>Rousettinae</taxon>
        <taxon>Rousettus</taxon>
    </lineage>
</organism>
<gene>
    <name evidence="2" type="ORF">HJG63_010700</name>
</gene>
<dbReference type="AlphaFoldDB" id="A0A7J8ILT6"/>
<feature type="region of interest" description="Disordered" evidence="1">
    <location>
        <begin position="42"/>
        <end position="89"/>
    </location>
</feature>
<feature type="region of interest" description="Disordered" evidence="1">
    <location>
        <begin position="129"/>
        <end position="152"/>
    </location>
</feature>
<dbReference type="EMBL" id="JACASE010000003">
    <property type="protein sequence ID" value="KAF6485544.1"/>
    <property type="molecule type" value="Genomic_DNA"/>
</dbReference>